<organism evidence="1 2">
    <name type="scientific">Pseudomonas tehranensis</name>
    <dbReference type="NCBI Taxonomy" id="2745502"/>
    <lineage>
        <taxon>Bacteria</taxon>
        <taxon>Pseudomonadati</taxon>
        <taxon>Pseudomonadota</taxon>
        <taxon>Gammaproteobacteria</taxon>
        <taxon>Pseudomonadales</taxon>
        <taxon>Pseudomonadaceae</taxon>
        <taxon>Pseudomonas</taxon>
    </lineage>
</organism>
<dbReference type="EMBL" id="JABWQV010000088">
    <property type="protein sequence ID" value="MBC3347880.1"/>
    <property type="molecule type" value="Genomic_DNA"/>
</dbReference>
<evidence type="ECO:0000313" key="2">
    <source>
        <dbReference type="Proteomes" id="UP000617171"/>
    </source>
</evidence>
<dbReference type="Proteomes" id="UP000617171">
    <property type="component" value="Unassembled WGS sequence"/>
</dbReference>
<comment type="caution">
    <text evidence="1">The sequence shown here is derived from an EMBL/GenBank/DDBJ whole genome shotgun (WGS) entry which is preliminary data.</text>
</comment>
<proteinExistence type="predicted"/>
<accession>A0ABR6UUI5</accession>
<keyword evidence="2" id="KW-1185">Reference proteome</keyword>
<gene>
    <name evidence="1" type="ORF">HU811_14675</name>
</gene>
<evidence type="ECO:0000313" key="1">
    <source>
        <dbReference type="EMBL" id="MBC3347880.1"/>
    </source>
</evidence>
<name>A0ABR6UUI5_9PSED</name>
<sequence>MNAKQEVAKIDRERVRSVRAATGPLAGPPPEFPDTISDTDNRVYVDKLLPGTKLKAMLPRWTNEHEDDVVTVHIAQQAATPVWKEVDRFPAGLIANRPPKFEAGIATEELTDYNPAGTPSVWLVQYRAAPPLGNPWKSNNKELEIDRRAHYQPTPGGTKNRPPLPVANPAIPATDIINDAYVNSLPGGLMEVTVGVDHWAVGDKCYLYLSKSYEEVNPDEPLNPPPYALPQSSIINVSGTILRSLPPGTAYFFYQHVDAVGNKSALSVAQGVRIAFAPAPVLEDPIVPLASSQTDRLIDLKDCAEVGGVTVEVERVDHVEDTDEIKLEWNGALVDTLEFGTATKLVFPVPFDTIFDDYYTGGPTTEGEVPVNVKATLLRGPDEVDDSSVDIFSNLYAPGPTDPTDPGLPNDQLTAPNVTSTTVPNIIEIEDHNVEQTITINLWTDVDKPVKQGQQIAAEYAGVRLSDLAFLRDNQTVATIPLPWNVIETAGLGDKPLQYFVSDIGGVNENPSLIQTVTNNALVVDMKAPSITTENPGLLLCDDLKGPNWSAVVNIEGDPVHLQLGREVTLHAQGYRDAAYTQLAPGTDFTSTTPHTIIGTEPADGFTMNIEPYDPFIRNVPEPPPTPIGSGPYVGYWKIWYTVEIAGTDYPSDEFEVVVNLINAYIEYCEQQA</sequence>
<dbReference type="RefSeq" id="WP_186656637.1">
    <property type="nucleotide sequence ID" value="NZ_JABWQV010000088.1"/>
</dbReference>
<reference evidence="1 2" key="1">
    <citation type="journal article" date="2020" name="Microorganisms">
        <title>Reliable Identification of Environmental Pseudomonas Isolates Using the rpoD Gene.</title>
        <authorList>
            <consortium name="The Broad Institute Genome Sequencing Platform"/>
            <person name="Girard L."/>
            <person name="Lood C."/>
            <person name="Rokni-Zadeh H."/>
            <person name="van Noort V."/>
            <person name="Lavigne R."/>
            <person name="De Mot R."/>
        </authorList>
    </citation>
    <scope>NUCLEOTIDE SEQUENCE [LARGE SCALE GENOMIC DNA]</scope>
    <source>
        <strain evidence="1 2">SWRI196</strain>
    </source>
</reference>
<protein>
    <submittedName>
        <fullName evidence="1">Uncharacterized protein</fullName>
    </submittedName>
</protein>